<evidence type="ECO:0000313" key="3">
    <source>
        <dbReference type="Proteomes" id="UP000320012"/>
    </source>
</evidence>
<protein>
    <submittedName>
        <fullName evidence="2">DUF1792 domain-containing protein</fullName>
    </submittedName>
</protein>
<name>A0A9Q8JIX2_9LACO</name>
<dbReference type="EMBL" id="VNHC01000002">
    <property type="protein sequence ID" value="TVV28262.1"/>
    <property type="molecule type" value="Genomic_DNA"/>
</dbReference>
<dbReference type="InterPro" id="IPR014869">
    <property type="entry name" value="GT-D"/>
</dbReference>
<dbReference type="Proteomes" id="UP000320012">
    <property type="component" value="Unassembled WGS sequence"/>
</dbReference>
<evidence type="ECO:0000259" key="1">
    <source>
        <dbReference type="Pfam" id="PF08759"/>
    </source>
</evidence>
<proteinExistence type="predicted"/>
<evidence type="ECO:0000313" key="2">
    <source>
        <dbReference type="EMBL" id="TVV28262.1"/>
    </source>
</evidence>
<sequence>MKFKSLFVFGKSFMYYKLRSKSIGYPKVLSTEKSINYLLNHPNISLARIGDGEIRWASGIENGSGFQSNDEKLAKELTEVMTHHNSNLKLAVPDVFSNAEKKYTLGNALAWIVFLVRYREQWVKLISKEYQYLDANLSRLYIDRKNKKKSPKLFSLLQQLWEGKNILTVEGAFTLLGYKNELFDNAKSISRVVVPAKDAYSIVDDIEESVRQLIDSGQVDVVLLSVGPTATVLADRLANTRIPVYDVGHFDIEFEWMKMGVNKRTRIPAKYVNEIDIAEKSKGKENSAELKGIMDTPLKKQVIKQFV</sequence>
<dbReference type="AlphaFoldDB" id="A0A9Q8JIX2"/>
<reference evidence="2 3" key="1">
    <citation type="submission" date="2019-07" db="EMBL/GenBank/DDBJ databases">
        <title>Genome sequence of Weissella cibaria GK1.</title>
        <authorList>
            <person name="Choi H.-J."/>
        </authorList>
    </citation>
    <scope>NUCLEOTIDE SEQUENCE [LARGE SCALE GENOMIC DNA]</scope>
    <source>
        <strain evidence="2 3">GK1</strain>
    </source>
</reference>
<feature type="domain" description="Glycosyltransferase GT-D fold" evidence="1">
    <location>
        <begin position="47"/>
        <end position="274"/>
    </location>
</feature>
<dbReference type="Pfam" id="PF08759">
    <property type="entry name" value="GT-D"/>
    <property type="match status" value="1"/>
</dbReference>
<organism evidence="2 3">
    <name type="scientific">Weissella cibaria</name>
    <dbReference type="NCBI Taxonomy" id="137591"/>
    <lineage>
        <taxon>Bacteria</taxon>
        <taxon>Bacillati</taxon>
        <taxon>Bacillota</taxon>
        <taxon>Bacilli</taxon>
        <taxon>Lactobacillales</taxon>
        <taxon>Lactobacillaceae</taxon>
        <taxon>Weissella</taxon>
    </lineage>
</organism>
<accession>A0A9Q8JIX2</accession>
<dbReference type="RefSeq" id="WP_145464512.1">
    <property type="nucleotide sequence ID" value="NZ_VNHC01000002.1"/>
</dbReference>
<gene>
    <name evidence="2" type="ORF">FO435_10420</name>
</gene>
<comment type="caution">
    <text evidence="2">The sequence shown here is derived from an EMBL/GenBank/DDBJ whole genome shotgun (WGS) entry which is preliminary data.</text>
</comment>